<gene>
    <name evidence="7" type="primary">sbcD</name>
    <name evidence="11" type="ORF">RVY80_06460</name>
</gene>
<evidence type="ECO:0000313" key="12">
    <source>
        <dbReference type="Proteomes" id="UP001272515"/>
    </source>
</evidence>
<reference evidence="11 12" key="1">
    <citation type="submission" date="2023-10" db="EMBL/GenBank/DDBJ databases">
        <title>Veillonella sp. nov., isolated from a pig farm feces dump.</title>
        <authorList>
            <person name="Chang Y.-H."/>
        </authorList>
    </citation>
    <scope>NUCLEOTIDE SEQUENCE [LARGE SCALE GENOMIC DNA]</scope>
    <source>
        <strain evidence="11 12">YH-vei2233</strain>
    </source>
</reference>
<dbReference type="PANTHER" id="PTHR30337:SF0">
    <property type="entry name" value="NUCLEASE SBCCD SUBUNIT D"/>
    <property type="match status" value="1"/>
</dbReference>
<comment type="subunit">
    <text evidence="2 7">Heterodimer of SbcC and SbcD.</text>
</comment>
<sequence>MRLLHTADWHLGRIFYARYLTEDQAHVLEHQFFDLLKDQNIDGILLAGDIYDRSVPPVEAVELWDSVITKLAMDYNIPLFGISGNHDGPERLEVGRHMLANSGVHIWGTPEHAMAPFTVQDEFGDIAICPMPFAEPRRIDVALNRNGESSNLSSVANHANKSTKTSKSTKSSKADKKSVKTDIEQLDLFAESNNLAVDEAVDVVEMNSFAEDIHRHDYDSVYQRWSDYLASLVPKKTRKIALSHAFVAGGEVGGSERVLSVGGNEVVNPAVFRNFNYAALGHLHGSQRAGADYIRYSGSLLKYSFDESNQQKSFTIVDVDKKGKVSLEFIPIEAKRDVVVLRGLFADLLNDRTLQQQHKENYMKVELLDTAPIIDGMAKLRQAYPHCMNLELVGRMERNELDPVRQEYKNLNERQLFAQFAEAVWKEPLSQAQSEYINQLWDDINKDE</sequence>
<dbReference type="Pfam" id="PF12320">
    <property type="entry name" value="SbcD_C"/>
    <property type="match status" value="1"/>
</dbReference>
<evidence type="ECO:0000256" key="8">
    <source>
        <dbReference type="SAM" id="MobiDB-lite"/>
    </source>
</evidence>
<evidence type="ECO:0000313" key="11">
    <source>
        <dbReference type="EMBL" id="MDV5088486.1"/>
    </source>
</evidence>
<name>A0ABU3Z9U6_9FIRM</name>
<proteinExistence type="inferred from homology"/>
<dbReference type="InterPro" id="IPR026843">
    <property type="entry name" value="SbcD_C"/>
</dbReference>
<evidence type="ECO:0000259" key="10">
    <source>
        <dbReference type="Pfam" id="PF12320"/>
    </source>
</evidence>
<dbReference type="EMBL" id="JAWJZB010000006">
    <property type="protein sequence ID" value="MDV5088486.1"/>
    <property type="molecule type" value="Genomic_DNA"/>
</dbReference>
<comment type="function">
    <text evidence="7">SbcCD cleaves DNA hairpin structures. These structures can inhibit DNA replication and are intermediates in certain DNA recombination reactions. The complex acts as a 3'-&gt;5' double strand exonuclease that can open hairpins. It also has a 5' single-strand endonuclease activity.</text>
</comment>
<dbReference type="InterPro" id="IPR029052">
    <property type="entry name" value="Metallo-depent_PP-like"/>
</dbReference>
<evidence type="ECO:0000256" key="2">
    <source>
        <dbReference type="ARBA" id="ARBA00011322"/>
    </source>
</evidence>
<dbReference type="PANTHER" id="PTHR30337">
    <property type="entry name" value="COMPONENT OF ATP-DEPENDENT DSDNA EXONUCLEASE"/>
    <property type="match status" value="1"/>
</dbReference>
<dbReference type="InterPro" id="IPR041796">
    <property type="entry name" value="Mre11_N"/>
</dbReference>
<evidence type="ECO:0000259" key="9">
    <source>
        <dbReference type="Pfam" id="PF00149"/>
    </source>
</evidence>
<dbReference type="RefSeq" id="WP_317329994.1">
    <property type="nucleotide sequence ID" value="NZ_JAWJZA010000024.1"/>
</dbReference>
<feature type="compositionally biased region" description="Low complexity" evidence="8">
    <location>
        <begin position="162"/>
        <end position="171"/>
    </location>
</feature>
<keyword evidence="7" id="KW-0255">Endonuclease</keyword>
<dbReference type="Proteomes" id="UP001272515">
    <property type="component" value="Unassembled WGS sequence"/>
</dbReference>
<dbReference type="GO" id="GO:0004527">
    <property type="term" value="F:exonuclease activity"/>
    <property type="evidence" value="ECO:0007669"/>
    <property type="project" value="UniProtKB-KW"/>
</dbReference>
<keyword evidence="5 7" id="KW-0378">Hydrolase</keyword>
<dbReference type="Pfam" id="PF00149">
    <property type="entry name" value="Metallophos"/>
    <property type="match status" value="1"/>
</dbReference>
<keyword evidence="6 7" id="KW-0269">Exonuclease</keyword>
<keyword evidence="7" id="KW-0235">DNA replication</keyword>
<evidence type="ECO:0000256" key="5">
    <source>
        <dbReference type="ARBA" id="ARBA00022801"/>
    </source>
</evidence>
<feature type="domain" description="Nuclease SbcCD subunit D C-terminal" evidence="10">
    <location>
        <begin position="336"/>
        <end position="423"/>
    </location>
</feature>
<protein>
    <recommendedName>
        <fullName evidence="3 7">Nuclease SbcCD subunit D</fullName>
    </recommendedName>
</protein>
<feature type="domain" description="Calcineurin-like phosphoesterase" evidence="9">
    <location>
        <begin position="1"/>
        <end position="256"/>
    </location>
</feature>
<keyword evidence="7" id="KW-0233">DNA recombination</keyword>
<dbReference type="InterPro" id="IPR004843">
    <property type="entry name" value="Calcineurin-like_PHP"/>
</dbReference>
<dbReference type="CDD" id="cd00840">
    <property type="entry name" value="MPP_Mre11_N"/>
    <property type="match status" value="1"/>
</dbReference>
<dbReference type="InterPro" id="IPR004593">
    <property type="entry name" value="SbcD"/>
</dbReference>
<evidence type="ECO:0000256" key="7">
    <source>
        <dbReference type="RuleBase" id="RU363069"/>
    </source>
</evidence>
<comment type="caution">
    <text evidence="11">The sequence shown here is derived from an EMBL/GenBank/DDBJ whole genome shotgun (WGS) entry which is preliminary data.</text>
</comment>
<dbReference type="Gene3D" id="3.60.21.10">
    <property type="match status" value="1"/>
</dbReference>
<dbReference type="SUPFAM" id="SSF56300">
    <property type="entry name" value="Metallo-dependent phosphatases"/>
    <property type="match status" value="1"/>
</dbReference>
<comment type="similarity">
    <text evidence="1 7">Belongs to the SbcD family.</text>
</comment>
<evidence type="ECO:0000256" key="4">
    <source>
        <dbReference type="ARBA" id="ARBA00022722"/>
    </source>
</evidence>
<organism evidence="11 12">
    <name type="scientific">Veillonella absiana</name>
    <dbReference type="NCBI Taxonomy" id="3079305"/>
    <lineage>
        <taxon>Bacteria</taxon>
        <taxon>Bacillati</taxon>
        <taxon>Bacillota</taxon>
        <taxon>Negativicutes</taxon>
        <taxon>Veillonellales</taxon>
        <taxon>Veillonellaceae</taxon>
        <taxon>Veillonella</taxon>
    </lineage>
</organism>
<dbReference type="NCBIfam" id="TIGR00619">
    <property type="entry name" value="sbcd"/>
    <property type="match status" value="1"/>
</dbReference>
<feature type="compositionally biased region" description="Polar residues" evidence="8">
    <location>
        <begin position="150"/>
        <end position="160"/>
    </location>
</feature>
<feature type="region of interest" description="Disordered" evidence="8">
    <location>
        <begin position="150"/>
        <end position="177"/>
    </location>
</feature>
<accession>A0ABU3Z9U6</accession>
<keyword evidence="12" id="KW-1185">Reference proteome</keyword>
<evidence type="ECO:0000256" key="3">
    <source>
        <dbReference type="ARBA" id="ARBA00013365"/>
    </source>
</evidence>
<dbReference type="InterPro" id="IPR050535">
    <property type="entry name" value="DNA_Repair-Maintenance_Comp"/>
</dbReference>
<keyword evidence="4 7" id="KW-0540">Nuclease</keyword>
<evidence type="ECO:0000256" key="6">
    <source>
        <dbReference type="ARBA" id="ARBA00022839"/>
    </source>
</evidence>
<evidence type="ECO:0000256" key="1">
    <source>
        <dbReference type="ARBA" id="ARBA00010555"/>
    </source>
</evidence>